<sequence length="57" mass="6577">MAPFTTQIQLVFLTDDVNSAVAVTLWTYDGDVRRLFRQSPRYKQMATLYSYELLGKG</sequence>
<name>A0A9D4JYA1_DREPO</name>
<keyword evidence="2" id="KW-1185">Reference proteome</keyword>
<accession>A0A9D4JYA1</accession>
<dbReference type="AlphaFoldDB" id="A0A9D4JYA1"/>
<dbReference type="Proteomes" id="UP000828390">
    <property type="component" value="Unassembled WGS sequence"/>
</dbReference>
<gene>
    <name evidence="1" type="ORF">DPMN_126822</name>
</gene>
<reference evidence="1" key="1">
    <citation type="journal article" date="2019" name="bioRxiv">
        <title>The Genome of the Zebra Mussel, Dreissena polymorpha: A Resource for Invasive Species Research.</title>
        <authorList>
            <person name="McCartney M.A."/>
            <person name="Auch B."/>
            <person name="Kono T."/>
            <person name="Mallez S."/>
            <person name="Zhang Y."/>
            <person name="Obille A."/>
            <person name="Becker A."/>
            <person name="Abrahante J.E."/>
            <person name="Garbe J."/>
            <person name="Badalamenti J.P."/>
            <person name="Herman A."/>
            <person name="Mangelson H."/>
            <person name="Liachko I."/>
            <person name="Sullivan S."/>
            <person name="Sone E.D."/>
            <person name="Koren S."/>
            <person name="Silverstein K.A.T."/>
            <person name="Beckman K.B."/>
            <person name="Gohl D.M."/>
        </authorList>
    </citation>
    <scope>NUCLEOTIDE SEQUENCE</scope>
    <source>
        <strain evidence="1">Duluth1</strain>
        <tissue evidence="1">Whole animal</tissue>
    </source>
</reference>
<dbReference type="EMBL" id="JAIWYP010000005">
    <property type="protein sequence ID" value="KAH3824962.1"/>
    <property type="molecule type" value="Genomic_DNA"/>
</dbReference>
<evidence type="ECO:0000313" key="1">
    <source>
        <dbReference type="EMBL" id="KAH3824962.1"/>
    </source>
</evidence>
<protein>
    <submittedName>
        <fullName evidence="1">Uncharacterized protein</fullName>
    </submittedName>
</protein>
<organism evidence="1 2">
    <name type="scientific">Dreissena polymorpha</name>
    <name type="common">Zebra mussel</name>
    <name type="synonym">Mytilus polymorpha</name>
    <dbReference type="NCBI Taxonomy" id="45954"/>
    <lineage>
        <taxon>Eukaryota</taxon>
        <taxon>Metazoa</taxon>
        <taxon>Spiralia</taxon>
        <taxon>Lophotrochozoa</taxon>
        <taxon>Mollusca</taxon>
        <taxon>Bivalvia</taxon>
        <taxon>Autobranchia</taxon>
        <taxon>Heteroconchia</taxon>
        <taxon>Euheterodonta</taxon>
        <taxon>Imparidentia</taxon>
        <taxon>Neoheterodontei</taxon>
        <taxon>Myida</taxon>
        <taxon>Dreissenoidea</taxon>
        <taxon>Dreissenidae</taxon>
        <taxon>Dreissena</taxon>
    </lineage>
</organism>
<proteinExistence type="predicted"/>
<reference evidence="1" key="2">
    <citation type="submission" date="2020-11" db="EMBL/GenBank/DDBJ databases">
        <authorList>
            <person name="McCartney M.A."/>
            <person name="Auch B."/>
            <person name="Kono T."/>
            <person name="Mallez S."/>
            <person name="Becker A."/>
            <person name="Gohl D.M."/>
            <person name="Silverstein K.A.T."/>
            <person name="Koren S."/>
            <person name="Bechman K.B."/>
            <person name="Herman A."/>
            <person name="Abrahante J.E."/>
            <person name="Garbe J."/>
        </authorList>
    </citation>
    <scope>NUCLEOTIDE SEQUENCE</scope>
    <source>
        <strain evidence="1">Duluth1</strain>
        <tissue evidence="1">Whole animal</tissue>
    </source>
</reference>
<comment type="caution">
    <text evidence="1">The sequence shown here is derived from an EMBL/GenBank/DDBJ whole genome shotgun (WGS) entry which is preliminary data.</text>
</comment>
<evidence type="ECO:0000313" key="2">
    <source>
        <dbReference type="Proteomes" id="UP000828390"/>
    </source>
</evidence>